<dbReference type="KEGG" id="ock:EXM22_09920"/>
<evidence type="ECO:0000259" key="2">
    <source>
        <dbReference type="PROSITE" id="PS50887"/>
    </source>
</evidence>
<dbReference type="Gene3D" id="3.30.450.20">
    <property type="entry name" value="PAS domain"/>
    <property type="match status" value="2"/>
</dbReference>
<dbReference type="PROSITE" id="PS50887">
    <property type="entry name" value="GGDEF"/>
    <property type="match status" value="1"/>
</dbReference>
<feature type="transmembrane region" description="Helical" evidence="1">
    <location>
        <begin position="20"/>
        <end position="39"/>
    </location>
</feature>
<dbReference type="SUPFAM" id="SSF103190">
    <property type="entry name" value="Sensory domain-like"/>
    <property type="match status" value="2"/>
</dbReference>
<dbReference type="GO" id="GO:0003824">
    <property type="term" value="F:catalytic activity"/>
    <property type="evidence" value="ECO:0007669"/>
    <property type="project" value="UniProtKB-ARBA"/>
</dbReference>
<accession>A0A5C1QM51</accession>
<dbReference type="AlphaFoldDB" id="A0A5C1QM51"/>
<sequence length="536" mass="61250">MSKLRLSKELFSIRMKRFSLLIIIALTIFSAVFILFWKLHANSVKEKAKYESIIETRTLAESTQNQIAFLSKEVLQLASLSSITKWVENNDSPEILHDIQRDLLSASKEKRIYNQIRLLDDQGLEIVRIDFDNDKGAQVVQEDLLQDKGSRYYFEETRSLMEGQVYVSPLDLNIENSIIEEPLNPVMRFGTPLYNSEGDFSGIVILNYMGGRILNLIRNKTSSLPGTFSLINDDGYWLINQVPEYEWGFLYPDRNKMNMSILHPTLWHQLGNKISQQTETDKKIITSKWIVPAIDNVVTRSNDWLAVYELDYSELGVSISDAFYRYFKFFIVLFPIMLLLSAFINQIVSTNKSYQLRLKRMALYDSLTGLPNRHLFYDRLANLVAAQGRTPNHFAILFMDLDGFKAVNDKYGHEAGDKVLKSVSEKLRILTRKSDTISRFGGDEFVLLLANVKNNENCGKIASEIVKSISEAILIDGNTINIGCSIGIKLVEDAKLKSTDSLLEEADQAMYQAKKNGKNRYEFASEEIIKNEESPS</sequence>
<dbReference type="NCBIfam" id="TIGR00254">
    <property type="entry name" value="GGDEF"/>
    <property type="match status" value="1"/>
</dbReference>
<dbReference type="OrthoDB" id="368233at2"/>
<dbReference type="RefSeq" id="WP_149486369.1">
    <property type="nucleotide sequence ID" value="NZ_CP036150.1"/>
</dbReference>
<protein>
    <submittedName>
        <fullName evidence="3">GGDEF domain-containing protein</fullName>
    </submittedName>
</protein>
<dbReference type="Pfam" id="PF21623">
    <property type="entry name" value="HK_sensor_dom_bact"/>
    <property type="match status" value="1"/>
</dbReference>
<keyword evidence="1" id="KW-0472">Membrane</keyword>
<dbReference type="InterPro" id="IPR000160">
    <property type="entry name" value="GGDEF_dom"/>
</dbReference>
<keyword evidence="1" id="KW-1133">Transmembrane helix</keyword>
<dbReference type="EMBL" id="CP036150">
    <property type="protein sequence ID" value="QEN08289.1"/>
    <property type="molecule type" value="Genomic_DNA"/>
</dbReference>
<feature type="domain" description="GGDEF" evidence="2">
    <location>
        <begin position="392"/>
        <end position="526"/>
    </location>
</feature>
<dbReference type="InterPro" id="IPR029151">
    <property type="entry name" value="Sensor-like_sf"/>
</dbReference>
<feature type="transmembrane region" description="Helical" evidence="1">
    <location>
        <begin position="326"/>
        <end position="348"/>
    </location>
</feature>
<evidence type="ECO:0000313" key="3">
    <source>
        <dbReference type="EMBL" id="QEN08289.1"/>
    </source>
</evidence>
<dbReference type="InterPro" id="IPR052163">
    <property type="entry name" value="DGC-Regulatory_Protein"/>
</dbReference>
<dbReference type="FunFam" id="3.30.70.270:FF:000001">
    <property type="entry name" value="Diguanylate cyclase domain protein"/>
    <property type="match status" value="1"/>
</dbReference>
<keyword evidence="4" id="KW-1185">Reference proteome</keyword>
<dbReference type="PANTHER" id="PTHR46663">
    <property type="entry name" value="DIGUANYLATE CYCLASE DGCT-RELATED"/>
    <property type="match status" value="1"/>
</dbReference>
<dbReference type="Proteomes" id="UP000324209">
    <property type="component" value="Chromosome"/>
</dbReference>
<evidence type="ECO:0000313" key="4">
    <source>
        <dbReference type="Proteomes" id="UP000324209"/>
    </source>
</evidence>
<evidence type="ECO:0000256" key="1">
    <source>
        <dbReference type="SAM" id="Phobius"/>
    </source>
</evidence>
<name>A0A5C1QM51_9SPIO</name>
<gene>
    <name evidence="3" type="ORF">EXM22_09920</name>
</gene>
<dbReference type="CDD" id="cd01949">
    <property type="entry name" value="GGDEF"/>
    <property type="match status" value="1"/>
</dbReference>
<organism evidence="3 4">
    <name type="scientific">Oceanispirochaeta crateris</name>
    <dbReference type="NCBI Taxonomy" id="2518645"/>
    <lineage>
        <taxon>Bacteria</taxon>
        <taxon>Pseudomonadati</taxon>
        <taxon>Spirochaetota</taxon>
        <taxon>Spirochaetia</taxon>
        <taxon>Spirochaetales</taxon>
        <taxon>Spirochaetaceae</taxon>
        <taxon>Oceanispirochaeta</taxon>
    </lineage>
</organism>
<dbReference type="InterPro" id="IPR048760">
    <property type="entry name" value="VP0354-like_sensor_dom"/>
</dbReference>
<dbReference type="PANTHER" id="PTHR46663:SF2">
    <property type="entry name" value="GGDEF DOMAIN-CONTAINING PROTEIN"/>
    <property type="match status" value="1"/>
</dbReference>
<proteinExistence type="predicted"/>
<dbReference type="InterPro" id="IPR029787">
    <property type="entry name" value="Nucleotide_cyclase"/>
</dbReference>
<dbReference type="InterPro" id="IPR043128">
    <property type="entry name" value="Rev_trsase/Diguanyl_cyclase"/>
</dbReference>
<dbReference type="SMART" id="SM00267">
    <property type="entry name" value="GGDEF"/>
    <property type="match status" value="1"/>
</dbReference>
<dbReference type="Pfam" id="PF00990">
    <property type="entry name" value="GGDEF"/>
    <property type="match status" value="1"/>
</dbReference>
<dbReference type="Gene3D" id="3.30.70.270">
    <property type="match status" value="1"/>
</dbReference>
<keyword evidence="1" id="KW-0812">Transmembrane</keyword>
<dbReference type="SUPFAM" id="SSF55073">
    <property type="entry name" value="Nucleotide cyclase"/>
    <property type="match status" value="1"/>
</dbReference>
<reference evidence="3 4" key="1">
    <citation type="submission" date="2019-02" db="EMBL/GenBank/DDBJ databases">
        <title>Complete Genome Sequence and Methylome Analysis of free living Spirochaetas.</title>
        <authorList>
            <person name="Fomenkov A."/>
            <person name="Dubinina G."/>
            <person name="Leshcheva N."/>
            <person name="Mikheeva N."/>
            <person name="Grabovich M."/>
            <person name="Vincze T."/>
            <person name="Roberts R.J."/>
        </authorList>
    </citation>
    <scope>NUCLEOTIDE SEQUENCE [LARGE SCALE GENOMIC DNA]</scope>
    <source>
        <strain evidence="3 4">K2</strain>
    </source>
</reference>